<dbReference type="AlphaFoldDB" id="A0A1E5XHY9"/>
<accession>A0A1E5XHY9</accession>
<dbReference type="PANTHER" id="PTHR43685">
    <property type="entry name" value="GLYCOSYLTRANSFERASE"/>
    <property type="match status" value="1"/>
</dbReference>
<dbReference type="OrthoDB" id="2676521at2"/>
<dbReference type="InterPro" id="IPR050834">
    <property type="entry name" value="Glycosyltransf_2"/>
</dbReference>
<gene>
    <name evidence="2" type="ORF">VW23_000420</name>
</gene>
<proteinExistence type="predicted"/>
<protein>
    <recommendedName>
        <fullName evidence="1">Glycosyltransferase 2-like domain-containing protein</fullName>
    </recommendedName>
</protein>
<dbReference type="EMBL" id="LAJE02000400">
    <property type="protein sequence ID" value="OEO28094.1"/>
    <property type="molecule type" value="Genomic_DNA"/>
</dbReference>
<keyword evidence="3" id="KW-1185">Reference proteome</keyword>
<name>A0A1E5XHY9_9HYPH</name>
<evidence type="ECO:0000259" key="1">
    <source>
        <dbReference type="Pfam" id="PF00535"/>
    </source>
</evidence>
<reference evidence="2 3" key="1">
    <citation type="journal article" date="2015" name="Genome Announc.">
        <title>Genome Assemblies of Three Soil-Associated Devosia species: D. insulae, D. limi, and D. soli.</title>
        <authorList>
            <person name="Hassan Y.I."/>
            <person name="Lepp D."/>
            <person name="Zhou T."/>
        </authorList>
    </citation>
    <scope>NUCLEOTIDE SEQUENCE [LARGE SCALE GENOMIC DNA]</scope>
    <source>
        <strain evidence="2 3">DS-56</strain>
    </source>
</reference>
<dbReference type="InterPro" id="IPR029044">
    <property type="entry name" value="Nucleotide-diphossugar_trans"/>
</dbReference>
<organism evidence="2 3">
    <name type="scientific">Devosia insulae DS-56</name>
    <dbReference type="NCBI Taxonomy" id="1116389"/>
    <lineage>
        <taxon>Bacteria</taxon>
        <taxon>Pseudomonadati</taxon>
        <taxon>Pseudomonadota</taxon>
        <taxon>Alphaproteobacteria</taxon>
        <taxon>Hyphomicrobiales</taxon>
        <taxon>Devosiaceae</taxon>
        <taxon>Devosia</taxon>
    </lineage>
</organism>
<dbReference type="Pfam" id="PF00535">
    <property type="entry name" value="Glycos_transf_2"/>
    <property type="match status" value="1"/>
</dbReference>
<dbReference type="SUPFAM" id="SSF53448">
    <property type="entry name" value="Nucleotide-diphospho-sugar transferases"/>
    <property type="match status" value="1"/>
</dbReference>
<dbReference type="CDD" id="cd00761">
    <property type="entry name" value="Glyco_tranf_GTA_type"/>
    <property type="match status" value="1"/>
</dbReference>
<evidence type="ECO:0000313" key="2">
    <source>
        <dbReference type="EMBL" id="OEO28094.1"/>
    </source>
</evidence>
<dbReference type="RefSeq" id="WP_069912575.1">
    <property type="nucleotide sequence ID" value="NZ_LAJE02000400.1"/>
</dbReference>
<feature type="domain" description="Glycosyltransferase 2-like" evidence="1">
    <location>
        <begin position="43"/>
        <end position="148"/>
    </location>
</feature>
<dbReference type="Gene3D" id="3.90.550.10">
    <property type="entry name" value="Spore Coat Polysaccharide Biosynthesis Protein SpsA, Chain A"/>
    <property type="match status" value="1"/>
</dbReference>
<evidence type="ECO:0000313" key="3">
    <source>
        <dbReference type="Proteomes" id="UP000095463"/>
    </source>
</evidence>
<dbReference type="InterPro" id="IPR001173">
    <property type="entry name" value="Glyco_trans_2-like"/>
</dbReference>
<dbReference type="PANTHER" id="PTHR43685:SF2">
    <property type="entry name" value="GLYCOSYLTRANSFERASE 2-LIKE DOMAIN-CONTAINING PROTEIN"/>
    <property type="match status" value="1"/>
</dbReference>
<comment type="caution">
    <text evidence="2">The sequence shown here is derived from an EMBL/GenBank/DDBJ whole genome shotgun (WGS) entry which is preliminary data.</text>
</comment>
<sequence length="302" mass="34124">MIKQQVYIYDKSLKGTSSRLTPDRLVAIQGTTTGPLVSCLMVTRGDLHRVGASIGYFRRQIYRNKELVIVCDAVTEGLRRLVEASGDDIRLVRVDERLSLGLLRNISVEQARGEIVCQWDDDDIYGAHRIERGVGALLQAKADAVFLRQWCIWSPGQKILTLSGTRVWEGSMLAFKRALPRYPDAARAEDTALVEAMLATHSIALMDDPLSYCYCIHGQNTYDEPHFRAILNNASLKLSYGRALAAFSKFFAFDEHPALSEPDRHMLAGNAGDVGQLRRLETYVGVNQFLRRLRYRFKRRTA</sequence>
<dbReference type="Proteomes" id="UP000095463">
    <property type="component" value="Unassembled WGS sequence"/>
</dbReference>